<dbReference type="Gramene" id="TVU26387">
    <property type="protein sequence ID" value="TVU26387"/>
    <property type="gene ID" value="EJB05_28932"/>
</dbReference>
<feature type="non-terminal residue" evidence="2">
    <location>
        <position position="1"/>
    </location>
</feature>
<protein>
    <submittedName>
        <fullName evidence="2">Uncharacterized protein</fullName>
    </submittedName>
</protein>
<gene>
    <name evidence="2" type="ORF">EJB05_28932</name>
</gene>
<dbReference type="Proteomes" id="UP000324897">
    <property type="component" value="Chromosome 2"/>
</dbReference>
<evidence type="ECO:0000313" key="3">
    <source>
        <dbReference type="Proteomes" id="UP000324897"/>
    </source>
</evidence>
<evidence type="ECO:0000313" key="2">
    <source>
        <dbReference type="EMBL" id="TVU26387.1"/>
    </source>
</evidence>
<organism evidence="2 3">
    <name type="scientific">Eragrostis curvula</name>
    <name type="common">weeping love grass</name>
    <dbReference type="NCBI Taxonomy" id="38414"/>
    <lineage>
        <taxon>Eukaryota</taxon>
        <taxon>Viridiplantae</taxon>
        <taxon>Streptophyta</taxon>
        <taxon>Embryophyta</taxon>
        <taxon>Tracheophyta</taxon>
        <taxon>Spermatophyta</taxon>
        <taxon>Magnoliopsida</taxon>
        <taxon>Liliopsida</taxon>
        <taxon>Poales</taxon>
        <taxon>Poaceae</taxon>
        <taxon>PACMAD clade</taxon>
        <taxon>Chloridoideae</taxon>
        <taxon>Eragrostideae</taxon>
        <taxon>Eragrostidinae</taxon>
        <taxon>Eragrostis</taxon>
    </lineage>
</organism>
<dbReference type="EMBL" id="RWGY01000013">
    <property type="protein sequence ID" value="TVU26387.1"/>
    <property type="molecule type" value="Genomic_DNA"/>
</dbReference>
<sequence>MPSSPRITSSPSTLSVAISYSIALCPRRRSSNPHRLQGREGVADPSSMRHSRSAPQEQEEGPAALGLGYLKWTGTEFHSIGDEDRNGGRRRAAEERCHAQRLCKGGEILSRMLFTDLKPEVCGLWTLIKDGHYPMKTTLDKIVEFSAFQNVLHGPPSKSCPLLITVKSKVHEWIVGSSIWKKSHAKTNAGKIEAVLKPGVSCCVCLMLVNFE</sequence>
<feature type="region of interest" description="Disordered" evidence="1">
    <location>
        <begin position="28"/>
        <end position="61"/>
    </location>
</feature>
<keyword evidence="3" id="KW-1185">Reference proteome</keyword>
<dbReference type="AlphaFoldDB" id="A0A5J9UTD3"/>
<comment type="caution">
    <text evidence="2">The sequence shown here is derived from an EMBL/GenBank/DDBJ whole genome shotgun (WGS) entry which is preliminary data.</text>
</comment>
<evidence type="ECO:0000256" key="1">
    <source>
        <dbReference type="SAM" id="MobiDB-lite"/>
    </source>
</evidence>
<name>A0A5J9UTD3_9POAL</name>
<accession>A0A5J9UTD3</accession>
<proteinExistence type="predicted"/>
<reference evidence="2 3" key="1">
    <citation type="journal article" date="2019" name="Sci. Rep.">
        <title>A high-quality genome of Eragrostis curvula grass provides insights into Poaceae evolution and supports new strategies to enhance forage quality.</title>
        <authorList>
            <person name="Carballo J."/>
            <person name="Santos B.A.C.M."/>
            <person name="Zappacosta D."/>
            <person name="Garbus I."/>
            <person name="Selva J.P."/>
            <person name="Gallo C.A."/>
            <person name="Diaz A."/>
            <person name="Albertini E."/>
            <person name="Caccamo M."/>
            <person name="Echenique V."/>
        </authorList>
    </citation>
    <scope>NUCLEOTIDE SEQUENCE [LARGE SCALE GENOMIC DNA]</scope>
    <source>
        <strain evidence="3">cv. Victoria</strain>
        <tissue evidence="2">Leaf</tissue>
    </source>
</reference>